<protein>
    <recommendedName>
        <fullName evidence="1">JmjC domain-containing protein</fullName>
    </recommendedName>
</protein>
<dbReference type="InterPro" id="IPR003347">
    <property type="entry name" value="JmjC_dom"/>
</dbReference>
<proteinExistence type="predicted"/>
<keyword evidence="3" id="KW-1185">Reference proteome</keyword>
<dbReference type="GO" id="GO:0051864">
    <property type="term" value="F:histone H3K36 demethylase activity"/>
    <property type="evidence" value="ECO:0007669"/>
    <property type="project" value="TreeGrafter"/>
</dbReference>
<dbReference type="Pfam" id="PF02373">
    <property type="entry name" value="JmjC"/>
    <property type="match status" value="1"/>
</dbReference>
<organism evidence="2 3">
    <name type="scientific">Chrysochromulina tobinii</name>
    <dbReference type="NCBI Taxonomy" id="1460289"/>
    <lineage>
        <taxon>Eukaryota</taxon>
        <taxon>Haptista</taxon>
        <taxon>Haptophyta</taxon>
        <taxon>Prymnesiophyceae</taxon>
        <taxon>Prymnesiales</taxon>
        <taxon>Chrysochromulinaceae</taxon>
        <taxon>Chrysochromulina</taxon>
    </lineage>
</organism>
<sequence length="329" mass="35808">MEPAIRPFGGCQIIPPAGWEHHATLARTPGVPEGQSAASHRLAERLAAAPETRIKPIRQHVVGRSGIFQAVMELMDAVPLQRFVADSAREAAPAAATPEELDSRFWRHIAGAPAPVYGADSSELGSLFEPSMKEWHLGALPGGPGHDLTQSLPPIPGLNRSMLYFGRWRSFFAMHTEDCELQGASYLHCGAPKRWYVVPPAYAERVRTLTANLYPEARKACAQFLRHKTTLLAPAVLKRAGIPVHQLLQTEGTFVLVLASALHWGFNHGFNLAEAVNFGLAATWLPRAVCPSAAPCTCDGGQTPYIDVALLIRKLKHSFPQATRDWGAV</sequence>
<name>A0A0M0K0Q3_9EUKA</name>
<evidence type="ECO:0000313" key="3">
    <source>
        <dbReference type="Proteomes" id="UP000037460"/>
    </source>
</evidence>
<accession>A0A0M0K0Q3</accession>
<dbReference type="GO" id="GO:0000785">
    <property type="term" value="C:chromatin"/>
    <property type="evidence" value="ECO:0007669"/>
    <property type="project" value="TreeGrafter"/>
</dbReference>
<dbReference type="EMBL" id="JWZX01001784">
    <property type="protein sequence ID" value="KOO32400.1"/>
    <property type="molecule type" value="Genomic_DNA"/>
</dbReference>
<dbReference type="Proteomes" id="UP000037460">
    <property type="component" value="Unassembled WGS sequence"/>
</dbReference>
<dbReference type="PROSITE" id="PS51184">
    <property type="entry name" value="JMJC"/>
    <property type="match status" value="1"/>
</dbReference>
<feature type="domain" description="JmjC" evidence="1">
    <location>
        <begin position="129"/>
        <end position="295"/>
    </location>
</feature>
<dbReference type="OrthoDB" id="9547406at2759"/>
<dbReference type="PANTHER" id="PTHR10694">
    <property type="entry name" value="LYSINE-SPECIFIC DEMETHYLASE"/>
    <property type="match status" value="1"/>
</dbReference>
<dbReference type="GO" id="GO:0005634">
    <property type="term" value="C:nucleus"/>
    <property type="evidence" value="ECO:0007669"/>
    <property type="project" value="TreeGrafter"/>
</dbReference>
<reference evidence="3" key="1">
    <citation type="journal article" date="2015" name="PLoS Genet.">
        <title>Genome Sequence and Transcriptome Analyses of Chrysochromulina tobin: Metabolic Tools for Enhanced Algal Fitness in the Prominent Order Prymnesiales (Haptophyceae).</title>
        <authorList>
            <person name="Hovde B.T."/>
            <person name="Deodato C.R."/>
            <person name="Hunsperger H.M."/>
            <person name="Ryken S.A."/>
            <person name="Yost W."/>
            <person name="Jha R.K."/>
            <person name="Patterson J."/>
            <person name="Monnat R.J. Jr."/>
            <person name="Barlow S.B."/>
            <person name="Starkenburg S.R."/>
            <person name="Cattolico R.A."/>
        </authorList>
    </citation>
    <scope>NUCLEOTIDE SEQUENCE</scope>
    <source>
        <strain evidence="3">CCMP291</strain>
    </source>
</reference>
<dbReference type="PANTHER" id="PTHR10694:SF7">
    <property type="entry name" value="[HISTONE H3]-TRIMETHYL-L-LYSINE(9) DEMETHYLASE"/>
    <property type="match status" value="1"/>
</dbReference>
<gene>
    <name evidence="2" type="ORF">Ctob_012042</name>
</gene>
<dbReference type="AlphaFoldDB" id="A0A0M0K0Q3"/>
<dbReference type="SMART" id="SM00558">
    <property type="entry name" value="JmjC"/>
    <property type="match status" value="1"/>
</dbReference>
<evidence type="ECO:0000313" key="2">
    <source>
        <dbReference type="EMBL" id="KOO32400.1"/>
    </source>
</evidence>
<dbReference type="Gene3D" id="2.60.120.650">
    <property type="entry name" value="Cupin"/>
    <property type="match status" value="1"/>
</dbReference>
<dbReference type="SUPFAM" id="SSF51197">
    <property type="entry name" value="Clavaminate synthase-like"/>
    <property type="match status" value="1"/>
</dbReference>
<dbReference type="GO" id="GO:0032454">
    <property type="term" value="F:histone H3K9 demethylase activity"/>
    <property type="evidence" value="ECO:0007669"/>
    <property type="project" value="TreeGrafter"/>
</dbReference>
<evidence type="ECO:0000259" key="1">
    <source>
        <dbReference type="PROSITE" id="PS51184"/>
    </source>
</evidence>
<comment type="caution">
    <text evidence="2">The sequence shown here is derived from an EMBL/GenBank/DDBJ whole genome shotgun (WGS) entry which is preliminary data.</text>
</comment>
<dbReference type="GO" id="GO:0010468">
    <property type="term" value="P:regulation of gene expression"/>
    <property type="evidence" value="ECO:0007669"/>
    <property type="project" value="TreeGrafter"/>
</dbReference>